<keyword evidence="7" id="KW-0472">Membrane</keyword>
<evidence type="ECO:0000313" key="8">
    <source>
        <dbReference type="EMBL" id="APZ76265.1"/>
    </source>
</evidence>
<keyword evidence="6" id="KW-1043">Host membrane</keyword>
<dbReference type="GO" id="GO:0008270">
    <property type="term" value="F:zinc ion binding"/>
    <property type="evidence" value="ECO:0007669"/>
    <property type="project" value="UniProtKB-KW"/>
</dbReference>
<name>A0A1P8VIV3_9BETA</name>
<gene>
    <name evidence="8" type="primary">ORF50</name>
    <name evidence="8" type="ORF">MRV_0054</name>
</gene>
<keyword evidence="4" id="KW-0863">Zinc-finger</keyword>
<sequence>MYKIKYRSKHNKRYNPINKNQETKTCFNINTDELYEVFRKCPELEEKYLALMKLPITGREPIQIPFDLTTHHQHTCLDFSPYANEQISRSVCSKCEHLTFPTPSDSVVAFMNQSANFMHNRLYYYGFKKNTELVKLSTQQPTIFQIFHTVYATNTEIFPIMFSEKNMLHMYIIFESQNTHLSCECIKNIIAIAEDYSVSLDIIGENLVMSVICINIRKNLITIDAEILQRKFEELDIPPQVNEKYETHMKKFHTLLL</sequence>
<keyword evidence="3" id="KW-0479">Metal-binding</keyword>
<proteinExistence type="predicted"/>
<evidence type="ECO:0000256" key="2">
    <source>
        <dbReference type="ARBA" id="ARBA00022562"/>
    </source>
</evidence>
<dbReference type="EMBL" id="KY355735">
    <property type="protein sequence ID" value="APZ76265.1"/>
    <property type="molecule type" value="Genomic_DNA"/>
</dbReference>
<keyword evidence="2" id="KW-1048">Host nucleus</keyword>
<dbReference type="KEGG" id="vg:30999391"/>
<evidence type="ECO:0000256" key="5">
    <source>
        <dbReference type="ARBA" id="ARBA00022833"/>
    </source>
</evidence>
<dbReference type="Proteomes" id="UP000202182">
    <property type="component" value="Segment"/>
</dbReference>
<evidence type="ECO:0000256" key="3">
    <source>
        <dbReference type="ARBA" id="ARBA00022723"/>
    </source>
</evidence>
<evidence type="ECO:0000313" key="9">
    <source>
        <dbReference type="Proteomes" id="UP000202182"/>
    </source>
</evidence>
<protein>
    <submittedName>
        <fullName evidence="8">Nuclear egress lamina protein</fullName>
    </submittedName>
</protein>
<dbReference type="GO" id="GO:0046765">
    <property type="term" value="P:viral budding from nuclear membrane"/>
    <property type="evidence" value="ECO:0007669"/>
    <property type="project" value="InterPro"/>
</dbReference>
<keyword evidence="5" id="KW-0862">Zinc</keyword>
<accession>A0A1P8VIV3</accession>
<reference evidence="8" key="1">
    <citation type="submission" date="2016-12" db="EMBL/GenBank/DDBJ databases">
        <title>A murine herpesvirus closely related to ubiquitous human herpesviruses causes T-cell depletion.</title>
        <authorList>
            <person name="Patel S.J."/>
            <person name="Zhao G."/>
            <person name="Penna V.R."/>
            <person name="Park E."/>
            <person name="Lauron E.J."/>
            <person name="Harvey I.B."/>
            <person name="Beatty W.L."/>
            <person name="Plougastel-Douglas B."/>
            <person name="Poursine-Laurent J."/>
            <person name="Fremont D.H."/>
            <person name="Wang D."/>
            <person name="Yokoyama W.M."/>
        </authorList>
    </citation>
    <scope>NUCLEOTIDE SEQUENCE [LARGE SCALE GENOMIC DNA]</scope>
    <source>
        <strain evidence="8">YOK1</strain>
    </source>
</reference>
<dbReference type="Pfam" id="PF02718">
    <property type="entry name" value="Herpes_UL31"/>
    <property type="match status" value="1"/>
</dbReference>
<evidence type="ECO:0000256" key="6">
    <source>
        <dbReference type="ARBA" id="ARBA00022870"/>
    </source>
</evidence>
<keyword evidence="9" id="KW-1185">Reference proteome</keyword>
<evidence type="ECO:0000256" key="1">
    <source>
        <dbReference type="ARBA" id="ARBA00022553"/>
    </source>
</evidence>
<dbReference type="OrthoDB" id="10697at10239"/>
<evidence type="ECO:0000256" key="4">
    <source>
        <dbReference type="ARBA" id="ARBA00022771"/>
    </source>
</evidence>
<evidence type="ECO:0000256" key="7">
    <source>
        <dbReference type="ARBA" id="ARBA00023136"/>
    </source>
</evidence>
<organism evidence="8">
    <name type="scientific">Murid betaherpesvirus 3</name>
    <dbReference type="NCBI Taxonomy" id="2560603"/>
    <lineage>
        <taxon>Viruses</taxon>
        <taxon>Duplodnaviria</taxon>
        <taxon>Heunggongvirae</taxon>
        <taxon>Peploviricota</taxon>
        <taxon>Herviviricetes</taxon>
        <taxon>Herpesvirales</taxon>
        <taxon>Orthoherpesviridae</taxon>
        <taxon>Betaherpesvirinae</taxon>
        <taxon>Roseolovirus</taxon>
        <taxon>Roseolovirus muridbeta3</taxon>
    </lineage>
</organism>
<keyword evidence="1" id="KW-0597">Phosphoprotein</keyword>
<dbReference type="InterPro" id="IPR021152">
    <property type="entry name" value="Herpes_UL31"/>
</dbReference>